<evidence type="ECO:0000313" key="3">
    <source>
        <dbReference type="EMBL" id="CAE6445227.1"/>
    </source>
</evidence>
<dbReference type="EMBL" id="CAJMXA010000868">
    <property type="protein sequence ID" value="CAE6445227.1"/>
    <property type="molecule type" value="Genomic_DNA"/>
</dbReference>
<keyword evidence="2" id="KW-0539">Nucleus</keyword>
<dbReference type="GO" id="GO:0005634">
    <property type="term" value="C:nucleus"/>
    <property type="evidence" value="ECO:0007669"/>
    <property type="project" value="UniProtKB-SubCell"/>
</dbReference>
<evidence type="ECO:0000256" key="2">
    <source>
        <dbReference type="ARBA" id="ARBA00023242"/>
    </source>
</evidence>
<dbReference type="InterPro" id="IPR021858">
    <property type="entry name" value="Fun_TF"/>
</dbReference>
<name>A0A8H3B0Y7_9AGAM</name>
<proteinExistence type="predicted"/>
<organism evidence="3 4">
    <name type="scientific">Rhizoctonia solani</name>
    <dbReference type="NCBI Taxonomy" id="456999"/>
    <lineage>
        <taxon>Eukaryota</taxon>
        <taxon>Fungi</taxon>
        <taxon>Dikarya</taxon>
        <taxon>Basidiomycota</taxon>
        <taxon>Agaricomycotina</taxon>
        <taxon>Agaricomycetes</taxon>
        <taxon>Cantharellales</taxon>
        <taxon>Ceratobasidiaceae</taxon>
        <taxon>Rhizoctonia</taxon>
    </lineage>
</organism>
<dbReference type="AlphaFoldDB" id="A0A8H3B0Y7"/>
<dbReference type="Proteomes" id="UP000663853">
    <property type="component" value="Unassembled WGS sequence"/>
</dbReference>
<comment type="caution">
    <text evidence="3">The sequence shown here is derived from an EMBL/GenBank/DDBJ whole genome shotgun (WGS) entry which is preliminary data.</text>
</comment>
<sequence>MCLTKLAHLSLLPPQSAVVPGASASILRRIVDLYTRLPYPILDPSRTYLDNPRLTTITAVERVMTHWYFKPTDHQKVYFRQGATQHLRNSEFTRWVSLVGKSIIGSFLTGDVTRKQFHNTCIEDIEGSLKRELALDLAPHEMCDRRRAWVHVSLMKTLLIHSSNTYQLLRRVTPAFLQVAYSNPTLWSSDSDLTRIPLLRLLASGSHELAYFVLIDSTFALASGLRQHAEYDTTIHPRPSNPSLHQWAPGSPIDLLSVLADINACRDKSPAARHWKEIEQQLLTWQSRPSEHAFTESWMTIAWYAVQESWRLSLLIYLYLAVCDAPSDDPRIQAYVKQILQVVRTLKEPGASDANASLFSQYLMVGICARRESHRKIAREKLAHANETKFWLRVIRASDFVPVLDHLWHGAAAGGRPVRWSDYVHSREAVFPVAL</sequence>
<accession>A0A8H3B0Y7</accession>
<evidence type="ECO:0000313" key="4">
    <source>
        <dbReference type="Proteomes" id="UP000663853"/>
    </source>
</evidence>
<gene>
    <name evidence="3" type="ORF">RDB_LOCUS41692</name>
</gene>
<dbReference type="Pfam" id="PF11951">
    <property type="entry name" value="Fungal_trans_2"/>
    <property type="match status" value="1"/>
</dbReference>
<dbReference type="PANTHER" id="PTHR37534:SF46">
    <property type="entry name" value="ZN(II)2CYS6 TRANSCRIPTION FACTOR (EUROFUNG)"/>
    <property type="match status" value="1"/>
</dbReference>
<comment type="subcellular location">
    <subcellularLocation>
        <location evidence="1">Nucleus</location>
    </subcellularLocation>
</comment>
<dbReference type="PANTHER" id="PTHR37534">
    <property type="entry name" value="TRANSCRIPTIONAL ACTIVATOR PROTEIN UGA3"/>
    <property type="match status" value="1"/>
</dbReference>
<protein>
    <submittedName>
        <fullName evidence="3">Uncharacterized protein</fullName>
    </submittedName>
</protein>
<reference evidence="3" key="1">
    <citation type="submission" date="2021-01" db="EMBL/GenBank/DDBJ databases">
        <authorList>
            <person name="Kaushik A."/>
        </authorList>
    </citation>
    <scope>NUCLEOTIDE SEQUENCE</scope>
    <source>
        <strain evidence="3">AG6-10EEA</strain>
    </source>
</reference>
<evidence type="ECO:0000256" key="1">
    <source>
        <dbReference type="ARBA" id="ARBA00004123"/>
    </source>
</evidence>